<evidence type="ECO:0000313" key="1">
    <source>
        <dbReference type="EMBL" id="MBG9376860.1"/>
    </source>
</evidence>
<dbReference type="AlphaFoldDB" id="A0A931E3D3"/>
<name>A0A931E3D3_9BACT</name>
<proteinExistence type="predicted"/>
<sequence length="61" mass="6939">MNSNVNNSIVVMEADELMTLVTEVKETVATNIRQFSAADLWNIQRNMKTAQRGSRRKEINA</sequence>
<gene>
    <name evidence="1" type="ORF">I5907_11475</name>
</gene>
<dbReference type="EMBL" id="JADWYR010000001">
    <property type="protein sequence ID" value="MBG9376860.1"/>
    <property type="molecule type" value="Genomic_DNA"/>
</dbReference>
<keyword evidence="2" id="KW-1185">Reference proteome</keyword>
<dbReference type="Proteomes" id="UP000628448">
    <property type="component" value="Unassembled WGS sequence"/>
</dbReference>
<reference evidence="1" key="1">
    <citation type="submission" date="2020-11" db="EMBL/GenBank/DDBJ databases">
        <title>Bacterial whole genome sequence for Panacibacter sp. DH6.</title>
        <authorList>
            <person name="Le V."/>
            <person name="Ko S."/>
            <person name="Ahn C.-Y."/>
            <person name="Oh H.-M."/>
        </authorList>
    </citation>
    <scope>NUCLEOTIDE SEQUENCE</scope>
    <source>
        <strain evidence="1">DH6</strain>
    </source>
</reference>
<accession>A0A931E3D3</accession>
<organism evidence="1 2">
    <name type="scientific">Panacibacter microcysteis</name>
    <dbReference type="NCBI Taxonomy" id="2793269"/>
    <lineage>
        <taxon>Bacteria</taxon>
        <taxon>Pseudomonadati</taxon>
        <taxon>Bacteroidota</taxon>
        <taxon>Chitinophagia</taxon>
        <taxon>Chitinophagales</taxon>
        <taxon>Chitinophagaceae</taxon>
        <taxon>Panacibacter</taxon>
    </lineage>
</organism>
<comment type="caution">
    <text evidence="1">The sequence shown here is derived from an EMBL/GenBank/DDBJ whole genome shotgun (WGS) entry which is preliminary data.</text>
</comment>
<protein>
    <submittedName>
        <fullName evidence="1">Uncharacterized protein</fullName>
    </submittedName>
</protein>
<evidence type="ECO:0000313" key="2">
    <source>
        <dbReference type="Proteomes" id="UP000628448"/>
    </source>
</evidence>
<dbReference type="RefSeq" id="WP_196990854.1">
    <property type="nucleotide sequence ID" value="NZ_JADWYR010000001.1"/>
</dbReference>